<proteinExistence type="predicted"/>
<dbReference type="Proteomes" id="UP000237347">
    <property type="component" value="Unassembled WGS sequence"/>
</dbReference>
<name>A0AAW0KHX6_QUESU</name>
<dbReference type="AlphaFoldDB" id="A0AAW0KHX6"/>
<keyword evidence="2" id="KW-1185">Reference proteome</keyword>
<dbReference type="EMBL" id="PKMF04000293">
    <property type="protein sequence ID" value="KAK7839013.1"/>
    <property type="molecule type" value="Genomic_DNA"/>
</dbReference>
<evidence type="ECO:0000313" key="2">
    <source>
        <dbReference type="Proteomes" id="UP000237347"/>
    </source>
</evidence>
<organism evidence="1 2">
    <name type="scientific">Quercus suber</name>
    <name type="common">Cork oak</name>
    <dbReference type="NCBI Taxonomy" id="58331"/>
    <lineage>
        <taxon>Eukaryota</taxon>
        <taxon>Viridiplantae</taxon>
        <taxon>Streptophyta</taxon>
        <taxon>Embryophyta</taxon>
        <taxon>Tracheophyta</taxon>
        <taxon>Spermatophyta</taxon>
        <taxon>Magnoliopsida</taxon>
        <taxon>eudicotyledons</taxon>
        <taxon>Gunneridae</taxon>
        <taxon>Pentapetalae</taxon>
        <taxon>rosids</taxon>
        <taxon>fabids</taxon>
        <taxon>Fagales</taxon>
        <taxon>Fagaceae</taxon>
        <taxon>Quercus</taxon>
    </lineage>
</organism>
<evidence type="ECO:0000313" key="1">
    <source>
        <dbReference type="EMBL" id="KAK7839013.1"/>
    </source>
</evidence>
<protein>
    <submittedName>
        <fullName evidence="1">Uncharacterized protein</fullName>
    </submittedName>
</protein>
<comment type="caution">
    <text evidence="1">The sequence shown here is derived from an EMBL/GenBank/DDBJ whole genome shotgun (WGS) entry which is preliminary data.</text>
</comment>
<reference evidence="1 2" key="1">
    <citation type="journal article" date="2018" name="Sci. Data">
        <title>The draft genome sequence of cork oak.</title>
        <authorList>
            <person name="Ramos A.M."/>
            <person name="Usie A."/>
            <person name="Barbosa P."/>
            <person name="Barros P.M."/>
            <person name="Capote T."/>
            <person name="Chaves I."/>
            <person name="Simoes F."/>
            <person name="Abreu I."/>
            <person name="Carrasquinho I."/>
            <person name="Faro C."/>
            <person name="Guimaraes J.B."/>
            <person name="Mendonca D."/>
            <person name="Nobrega F."/>
            <person name="Rodrigues L."/>
            <person name="Saibo N.J.M."/>
            <person name="Varela M.C."/>
            <person name="Egas C."/>
            <person name="Matos J."/>
            <person name="Miguel C.M."/>
            <person name="Oliveira M.M."/>
            <person name="Ricardo C.P."/>
            <person name="Goncalves S."/>
        </authorList>
    </citation>
    <scope>NUCLEOTIDE SEQUENCE [LARGE SCALE GENOMIC DNA]</scope>
    <source>
        <strain evidence="2">cv. HL8</strain>
    </source>
</reference>
<accession>A0AAW0KHX6</accession>
<gene>
    <name evidence="1" type="ORF">CFP56_018854</name>
</gene>
<sequence>MNAVEFERDLSGSMMKRFSIYIDFNFLHNFNGPGLCFAKRIPTIPKTSCNNISYTNLTEIYRTSRIPAFAFKEMIFGALTHRGSKWYILATRVSHGVLCL</sequence>